<dbReference type="GO" id="GO:0045254">
    <property type="term" value="C:pyruvate dehydrogenase complex"/>
    <property type="evidence" value="ECO:0007669"/>
    <property type="project" value="InterPro"/>
</dbReference>
<feature type="compositionally biased region" description="Basic and acidic residues" evidence="3">
    <location>
        <begin position="91"/>
        <end position="109"/>
    </location>
</feature>
<dbReference type="PROSITE" id="PS51826">
    <property type="entry name" value="PSBD"/>
    <property type="match status" value="1"/>
</dbReference>
<dbReference type="PANTHER" id="PTHR23151:SF90">
    <property type="entry name" value="DIHYDROLIPOYLLYSINE-RESIDUE ACETYLTRANSFERASE COMPONENT OF PYRUVATE DEHYDROGENASE COMPLEX, MITOCHONDRIAL-RELATED"/>
    <property type="match status" value="1"/>
</dbReference>
<dbReference type="InterPro" id="IPR000089">
    <property type="entry name" value="Biotin_lipoyl"/>
</dbReference>
<comment type="similarity">
    <text evidence="1">Belongs to the 2-oxoacid dehydrogenase family.</text>
</comment>
<dbReference type="PROSITE" id="PS50968">
    <property type="entry name" value="BIOTINYL_LIPOYL"/>
    <property type="match status" value="1"/>
</dbReference>
<feature type="domain" description="Peripheral subunit-binding (PSBD)" evidence="5">
    <location>
        <begin position="142"/>
        <end position="182"/>
    </location>
</feature>
<dbReference type="InterPro" id="IPR045257">
    <property type="entry name" value="E2/Pdx1"/>
</dbReference>
<dbReference type="InterPro" id="IPR011053">
    <property type="entry name" value="Single_hybrid_motif"/>
</dbReference>
<dbReference type="GO" id="GO:0016746">
    <property type="term" value="F:acyltransferase activity"/>
    <property type="evidence" value="ECO:0007669"/>
    <property type="project" value="InterPro"/>
</dbReference>
<accession>A0A382X849</accession>
<dbReference type="PROSITE" id="PS00189">
    <property type="entry name" value="LIPOYL"/>
    <property type="match status" value="1"/>
</dbReference>
<keyword evidence="2" id="KW-0450">Lipoyl</keyword>
<evidence type="ECO:0000256" key="1">
    <source>
        <dbReference type="ARBA" id="ARBA00007317"/>
    </source>
</evidence>
<dbReference type="Gene3D" id="2.40.50.100">
    <property type="match status" value="1"/>
</dbReference>
<gene>
    <name evidence="6" type="ORF">METZ01_LOCUS419987</name>
</gene>
<feature type="non-terminal residue" evidence="6">
    <location>
        <position position="230"/>
    </location>
</feature>
<sequence>MIEIVMPQMGESIAEGTIIKWLKKVGDVVDRDEPLFEITTDKVDTEVPAPAAGTLTEILVKEGETVDIGTPVAVITESGEDVKTASPGEGRQSKADTSEPDGKKGDEPGGHFQTAQSSQVISFRRESEKTDEPSASTTPSHSFSPAVLKTAERCGMSLDTLATLQGSGHGGRVTKRDVEQYIRQQATSPLESDNSAGSPPKEYLYQPQDGDERIQMSAVRKKIAHHMSWS</sequence>
<feature type="domain" description="Lipoyl-binding" evidence="4">
    <location>
        <begin position="1"/>
        <end position="76"/>
    </location>
</feature>
<evidence type="ECO:0000259" key="4">
    <source>
        <dbReference type="PROSITE" id="PS50968"/>
    </source>
</evidence>
<feature type="region of interest" description="Disordered" evidence="3">
    <location>
        <begin position="73"/>
        <end position="148"/>
    </location>
</feature>
<evidence type="ECO:0000259" key="5">
    <source>
        <dbReference type="PROSITE" id="PS51826"/>
    </source>
</evidence>
<dbReference type="SUPFAM" id="SSF51230">
    <property type="entry name" value="Single hybrid motif"/>
    <property type="match status" value="1"/>
</dbReference>
<evidence type="ECO:0008006" key="7">
    <source>
        <dbReference type="Google" id="ProtNLM"/>
    </source>
</evidence>
<evidence type="ECO:0000256" key="2">
    <source>
        <dbReference type="ARBA" id="ARBA00022823"/>
    </source>
</evidence>
<evidence type="ECO:0000313" key="6">
    <source>
        <dbReference type="EMBL" id="SVD67133.1"/>
    </source>
</evidence>
<reference evidence="6" key="1">
    <citation type="submission" date="2018-05" db="EMBL/GenBank/DDBJ databases">
        <authorList>
            <person name="Lanie J.A."/>
            <person name="Ng W.-L."/>
            <person name="Kazmierczak K.M."/>
            <person name="Andrzejewski T.M."/>
            <person name="Davidsen T.M."/>
            <person name="Wayne K.J."/>
            <person name="Tettelin H."/>
            <person name="Glass J.I."/>
            <person name="Rusch D."/>
            <person name="Podicherti R."/>
            <person name="Tsui H.-C.T."/>
            <person name="Winkler M.E."/>
        </authorList>
    </citation>
    <scope>NUCLEOTIDE SEQUENCE</scope>
</reference>
<dbReference type="InterPro" id="IPR003016">
    <property type="entry name" value="2-oxoA_DH_lipoyl-BS"/>
</dbReference>
<protein>
    <recommendedName>
        <fullName evidence="7">Lipoyl-binding domain-containing protein</fullName>
    </recommendedName>
</protein>
<dbReference type="PANTHER" id="PTHR23151">
    <property type="entry name" value="DIHYDROLIPOAMIDE ACETYL/SUCCINYL-TRANSFERASE-RELATED"/>
    <property type="match status" value="1"/>
</dbReference>
<feature type="compositionally biased region" description="Polar residues" evidence="3">
    <location>
        <begin position="133"/>
        <end position="143"/>
    </location>
</feature>
<feature type="compositionally biased region" description="Polar residues" evidence="3">
    <location>
        <begin position="182"/>
        <end position="197"/>
    </location>
</feature>
<dbReference type="Pfam" id="PF02817">
    <property type="entry name" value="E3_binding"/>
    <property type="match status" value="1"/>
</dbReference>
<organism evidence="6">
    <name type="scientific">marine metagenome</name>
    <dbReference type="NCBI Taxonomy" id="408172"/>
    <lineage>
        <taxon>unclassified sequences</taxon>
        <taxon>metagenomes</taxon>
        <taxon>ecological metagenomes</taxon>
    </lineage>
</organism>
<proteinExistence type="inferred from homology"/>
<feature type="region of interest" description="Disordered" evidence="3">
    <location>
        <begin position="162"/>
        <end position="212"/>
    </location>
</feature>
<dbReference type="EMBL" id="UINC01165633">
    <property type="protein sequence ID" value="SVD67133.1"/>
    <property type="molecule type" value="Genomic_DNA"/>
</dbReference>
<dbReference type="Gene3D" id="4.10.320.10">
    <property type="entry name" value="E3-binding domain"/>
    <property type="match status" value="1"/>
</dbReference>
<dbReference type="CDD" id="cd06849">
    <property type="entry name" value="lipoyl_domain"/>
    <property type="match status" value="1"/>
</dbReference>
<dbReference type="Pfam" id="PF00364">
    <property type="entry name" value="Biotin_lipoyl"/>
    <property type="match status" value="1"/>
</dbReference>
<feature type="compositionally biased region" description="Basic and acidic residues" evidence="3">
    <location>
        <begin position="123"/>
        <end position="132"/>
    </location>
</feature>
<dbReference type="SUPFAM" id="SSF47005">
    <property type="entry name" value="Peripheral subunit-binding domain of 2-oxo acid dehydrogenase complex"/>
    <property type="match status" value="1"/>
</dbReference>
<dbReference type="InterPro" id="IPR004167">
    <property type="entry name" value="PSBD"/>
</dbReference>
<name>A0A382X849_9ZZZZ</name>
<dbReference type="InterPro" id="IPR036625">
    <property type="entry name" value="E3-bd_dom_sf"/>
</dbReference>
<evidence type="ECO:0000256" key="3">
    <source>
        <dbReference type="SAM" id="MobiDB-lite"/>
    </source>
</evidence>
<dbReference type="GO" id="GO:0006086">
    <property type="term" value="P:pyruvate decarboxylation to acetyl-CoA"/>
    <property type="evidence" value="ECO:0007669"/>
    <property type="project" value="InterPro"/>
</dbReference>
<dbReference type="AlphaFoldDB" id="A0A382X849"/>